<evidence type="ECO:0000313" key="10">
    <source>
        <dbReference type="Proteomes" id="UP000297229"/>
    </source>
</evidence>
<dbReference type="InterPro" id="IPR050121">
    <property type="entry name" value="Cytochrome_P450_monoxygenase"/>
</dbReference>
<dbReference type="PRINTS" id="PR00385">
    <property type="entry name" value="P450"/>
</dbReference>
<comment type="similarity">
    <text evidence="2 8">Belongs to the cytochrome P450 family.</text>
</comment>
<dbReference type="InterPro" id="IPR001128">
    <property type="entry name" value="Cyt_P450"/>
</dbReference>
<dbReference type="GO" id="GO:0004497">
    <property type="term" value="F:monooxygenase activity"/>
    <property type="evidence" value="ECO:0007669"/>
    <property type="project" value="UniProtKB-KW"/>
</dbReference>
<keyword evidence="8" id="KW-0503">Monooxygenase</keyword>
<organism evidence="9 10">
    <name type="scientific">Botrytis elliptica</name>
    <dbReference type="NCBI Taxonomy" id="278938"/>
    <lineage>
        <taxon>Eukaryota</taxon>
        <taxon>Fungi</taxon>
        <taxon>Dikarya</taxon>
        <taxon>Ascomycota</taxon>
        <taxon>Pezizomycotina</taxon>
        <taxon>Leotiomycetes</taxon>
        <taxon>Helotiales</taxon>
        <taxon>Sclerotiniaceae</taxon>
        <taxon>Botrytis</taxon>
    </lineage>
</organism>
<evidence type="ECO:0000256" key="8">
    <source>
        <dbReference type="RuleBase" id="RU000461"/>
    </source>
</evidence>
<reference evidence="9 10" key="1">
    <citation type="submission" date="2017-12" db="EMBL/GenBank/DDBJ databases">
        <title>Comparative genomics of Botrytis spp.</title>
        <authorList>
            <person name="Valero-Jimenez C.A."/>
            <person name="Tapia P."/>
            <person name="Veloso J."/>
            <person name="Silva-Moreno E."/>
            <person name="Staats M."/>
            <person name="Valdes J.H."/>
            <person name="Van Kan J.A.L."/>
        </authorList>
    </citation>
    <scope>NUCLEOTIDE SEQUENCE [LARGE SCALE GENOMIC DNA]</scope>
    <source>
        <strain evidence="9 10">Be9601</strain>
    </source>
</reference>
<protein>
    <recommendedName>
        <fullName evidence="11">Cytochrome P450 monooxygenase</fullName>
    </recommendedName>
</protein>
<gene>
    <name evidence="9" type="ORF">BELL_0396g00070</name>
</gene>
<name>A0A4Z1JHL9_9HELO</name>
<sequence>MSVLNALEPATHRRFRGAMERAFTERALGNQEGMVRMYVDSLMSRLRDLAEQNANAHAGESVVVDIVRWYGFFTFDLIGDLGFRESFRCLESEEYHPWVAMIFSSLRAATYRAALGYYPRLSWLLAYFVPKSVVRKQMEHWNLAVEKINRRLERETPRPDIISLIKRDEDGKEGLTIQELQATASVIIVAGSETTVSVLSGITNNLVNNPEKLRILTSEIREKFADEEDISIATLRETTYLNAVIQEGFRLCNPTPVGLPRVVSPDGGRVCGYNLPPNIFVNVHPLSISLSAEYFHKPSEFHPERWLAANDSSSPFHNDNRNAVQVFGVGPRSCIGRPLAMAELQPVLARMVWRFDLEKVDSEAGNLKWAEQRVFTVVERKPFEPTTE</sequence>
<proteinExistence type="inferred from homology"/>
<dbReference type="Gene3D" id="1.10.630.10">
    <property type="entry name" value="Cytochrome P450"/>
    <property type="match status" value="1"/>
</dbReference>
<dbReference type="CDD" id="cd11058">
    <property type="entry name" value="CYP60B-like"/>
    <property type="match status" value="1"/>
</dbReference>
<dbReference type="SUPFAM" id="SSF48264">
    <property type="entry name" value="Cytochrome P450"/>
    <property type="match status" value="1"/>
</dbReference>
<keyword evidence="8" id="KW-0560">Oxidoreductase</keyword>
<evidence type="ECO:0000256" key="1">
    <source>
        <dbReference type="ARBA" id="ARBA00001971"/>
    </source>
</evidence>
<dbReference type="PROSITE" id="PS00086">
    <property type="entry name" value="CYTOCHROME_P450"/>
    <property type="match status" value="1"/>
</dbReference>
<dbReference type="Pfam" id="PF00067">
    <property type="entry name" value="p450"/>
    <property type="match status" value="1"/>
</dbReference>
<dbReference type="PANTHER" id="PTHR24305:SF210">
    <property type="entry name" value="CYTOCHROME P450 MONOOXYGENASE ASQL-RELATED"/>
    <property type="match status" value="1"/>
</dbReference>
<keyword evidence="5 7" id="KW-0408">Iron</keyword>
<evidence type="ECO:0000256" key="5">
    <source>
        <dbReference type="ARBA" id="ARBA00023004"/>
    </source>
</evidence>
<keyword evidence="4 7" id="KW-0479">Metal-binding</keyword>
<keyword evidence="10" id="KW-1185">Reference proteome</keyword>
<dbReference type="GO" id="GO:0005506">
    <property type="term" value="F:iron ion binding"/>
    <property type="evidence" value="ECO:0007669"/>
    <property type="project" value="InterPro"/>
</dbReference>
<evidence type="ECO:0000256" key="7">
    <source>
        <dbReference type="PIRSR" id="PIRSR602401-1"/>
    </source>
</evidence>
<dbReference type="PRINTS" id="PR00463">
    <property type="entry name" value="EP450I"/>
</dbReference>
<dbReference type="EMBL" id="PQXM01000394">
    <property type="protein sequence ID" value="TGO73048.1"/>
    <property type="molecule type" value="Genomic_DNA"/>
</dbReference>
<evidence type="ECO:0000256" key="6">
    <source>
        <dbReference type="ARBA" id="ARBA00023026"/>
    </source>
</evidence>
<evidence type="ECO:0008006" key="11">
    <source>
        <dbReference type="Google" id="ProtNLM"/>
    </source>
</evidence>
<dbReference type="PANTHER" id="PTHR24305">
    <property type="entry name" value="CYTOCHROME P450"/>
    <property type="match status" value="1"/>
</dbReference>
<evidence type="ECO:0000256" key="2">
    <source>
        <dbReference type="ARBA" id="ARBA00010617"/>
    </source>
</evidence>
<evidence type="ECO:0000256" key="3">
    <source>
        <dbReference type="ARBA" id="ARBA00022617"/>
    </source>
</evidence>
<dbReference type="STRING" id="278938.A0A4Z1JHL9"/>
<dbReference type="InterPro" id="IPR002401">
    <property type="entry name" value="Cyt_P450_E_grp-I"/>
</dbReference>
<comment type="caution">
    <text evidence="9">The sequence shown here is derived from an EMBL/GenBank/DDBJ whole genome shotgun (WGS) entry which is preliminary data.</text>
</comment>
<evidence type="ECO:0000256" key="4">
    <source>
        <dbReference type="ARBA" id="ARBA00022723"/>
    </source>
</evidence>
<comment type="cofactor">
    <cofactor evidence="1 7">
        <name>heme</name>
        <dbReference type="ChEBI" id="CHEBI:30413"/>
    </cofactor>
</comment>
<keyword evidence="6" id="KW-0843">Virulence</keyword>
<accession>A0A4Z1JHL9</accession>
<dbReference type="InterPro" id="IPR036396">
    <property type="entry name" value="Cyt_P450_sf"/>
</dbReference>
<dbReference type="InterPro" id="IPR017972">
    <property type="entry name" value="Cyt_P450_CS"/>
</dbReference>
<dbReference type="AlphaFoldDB" id="A0A4Z1JHL9"/>
<dbReference type="GO" id="GO:0016705">
    <property type="term" value="F:oxidoreductase activity, acting on paired donors, with incorporation or reduction of molecular oxygen"/>
    <property type="evidence" value="ECO:0007669"/>
    <property type="project" value="InterPro"/>
</dbReference>
<feature type="binding site" description="axial binding residue" evidence="7">
    <location>
        <position position="334"/>
    </location>
    <ligand>
        <name>heme</name>
        <dbReference type="ChEBI" id="CHEBI:30413"/>
    </ligand>
    <ligandPart>
        <name>Fe</name>
        <dbReference type="ChEBI" id="CHEBI:18248"/>
    </ligandPart>
</feature>
<evidence type="ECO:0000313" key="9">
    <source>
        <dbReference type="EMBL" id="TGO73048.1"/>
    </source>
</evidence>
<dbReference type="GO" id="GO:0020037">
    <property type="term" value="F:heme binding"/>
    <property type="evidence" value="ECO:0007669"/>
    <property type="project" value="InterPro"/>
</dbReference>
<keyword evidence="3 7" id="KW-0349">Heme</keyword>
<dbReference type="Proteomes" id="UP000297229">
    <property type="component" value="Unassembled WGS sequence"/>
</dbReference>